<gene>
    <name evidence="1" type="ORF">IHV77_06710</name>
</gene>
<accession>A0ABX6UWR9</accession>
<protein>
    <recommendedName>
        <fullName evidence="3">DUF600 domain-containing protein</fullName>
    </recommendedName>
</protein>
<evidence type="ECO:0000313" key="2">
    <source>
        <dbReference type="Proteomes" id="UP000663069"/>
    </source>
</evidence>
<organism evidence="1 2">
    <name type="scientific">Rodentibacter haemolyticus</name>
    <dbReference type="NCBI Taxonomy" id="2778911"/>
    <lineage>
        <taxon>Bacteria</taxon>
        <taxon>Pseudomonadati</taxon>
        <taxon>Pseudomonadota</taxon>
        <taxon>Gammaproteobacteria</taxon>
        <taxon>Pasteurellales</taxon>
        <taxon>Pasteurellaceae</taxon>
        <taxon>Rodentibacter</taxon>
    </lineage>
</organism>
<name>A0ABX6UWR9_9PAST</name>
<evidence type="ECO:0008006" key="3">
    <source>
        <dbReference type="Google" id="ProtNLM"/>
    </source>
</evidence>
<dbReference type="Proteomes" id="UP000663069">
    <property type="component" value="Chromosome"/>
</dbReference>
<dbReference type="EMBL" id="CP063056">
    <property type="protein sequence ID" value="QPB41636.1"/>
    <property type="molecule type" value="Genomic_DNA"/>
</dbReference>
<reference evidence="1 2" key="1">
    <citation type="submission" date="2020-10" db="EMBL/GenBank/DDBJ databases">
        <title>Genome Sequencing of Rodentibacter spp. strain DSM111151.</title>
        <authorList>
            <person name="Benga L."/>
            <person name="Lautwein T."/>
        </authorList>
    </citation>
    <scope>NUCLEOTIDE SEQUENCE [LARGE SCALE GENOMIC DNA]</scope>
    <source>
        <strain evidence="1 2">DSM 111151</strain>
    </source>
</reference>
<keyword evidence="2" id="KW-1185">Reference proteome</keyword>
<evidence type="ECO:0000313" key="1">
    <source>
        <dbReference type="EMBL" id="QPB41636.1"/>
    </source>
</evidence>
<proteinExistence type="predicted"/>
<sequence>MNEQLDLLQKIYDEFHSSRERFDYLEYTYKFNPDENWVGTELFTSENGVPKMITLDEELEEKIQGLCNELHMLMQIHTGGDWRKLIFTIENGKVKTKFIYDVQSCMDQFKEL</sequence>
<dbReference type="RefSeq" id="WP_194811234.1">
    <property type="nucleotide sequence ID" value="NZ_CP063056.1"/>
</dbReference>